<reference evidence="1" key="1">
    <citation type="submission" date="2021-10" db="EMBL/GenBank/DDBJ databases">
        <title>Anaerobic single-cell dispensing facilitates the cultivation of human gut bacteria.</title>
        <authorList>
            <person name="Afrizal A."/>
        </authorList>
    </citation>
    <scope>NUCLEOTIDE SEQUENCE</scope>
    <source>
        <strain evidence="1">CLA-AA-H204</strain>
    </source>
</reference>
<proteinExistence type="predicted"/>
<evidence type="ECO:0000313" key="2">
    <source>
        <dbReference type="Proteomes" id="UP001198893"/>
    </source>
</evidence>
<dbReference type="EMBL" id="JAJEQW010000010">
    <property type="protein sequence ID" value="MCC2242538.1"/>
    <property type="molecule type" value="Genomic_DNA"/>
</dbReference>
<dbReference type="AlphaFoldDB" id="A0AAW4WCN0"/>
<name>A0AAW4WCN0_9FIRM</name>
<accession>A0AAW4WCN0</accession>
<comment type="caution">
    <text evidence="1">The sequence shown here is derived from an EMBL/GenBank/DDBJ whole genome shotgun (WGS) entry which is preliminary data.</text>
</comment>
<gene>
    <name evidence="1" type="ORF">LKD47_09545</name>
</gene>
<evidence type="ECO:0000313" key="1">
    <source>
        <dbReference type="EMBL" id="MCC2242538.1"/>
    </source>
</evidence>
<sequence length="99" mass="11472">MCVSVSTLKEDLVKYNYLYDSADSVIEYLNGHIREGNISSGQAEYIYEWSSYILGFRREPITFSAEGKMIKIQMDEKEISLKENKNSLLRNKKLKAPKL</sequence>
<protein>
    <submittedName>
        <fullName evidence="1">Uncharacterized protein</fullName>
    </submittedName>
</protein>
<organism evidence="1 2">
    <name type="scientific">Roseburia amylophila</name>
    <dbReference type="NCBI Taxonomy" id="2981794"/>
    <lineage>
        <taxon>Bacteria</taxon>
        <taxon>Bacillati</taxon>
        <taxon>Bacillota</taxon>
        <taxon>Clostridia</taxon>
        <taxon>Lachnospirales</taxon>
        <taxon>Lachnospiraceae</taxon>
        <taxon>Roseburia</taxon>
    </lineage>
</organism>
<dbReference type="Proteomes" id="UP001198893">
    <property type="component" value="Unassembled WGS sequence"/>
</dbReference>
<dbReference type="RefSeq" id="WP_118639383.1">
    <property type="nucleotide sequence ID" value="NZ_JAJEQW010000010.1"/>
</dbReference>